<dbReference type="Gene3D" id="2.60.40.10">
    <property type="entry name" value="Immunoglobulins"/>
    <property type="match status" value="1"/>
</dbReference>
<accession>A0A660S594</accession>
<reference evidence="2 3" key="1">
    <citation type="submission" date="2018-06" db="EMBL/GenBank/DDBJ databases">
        <title>Extensive metabolic versatility and redundancy in microbially diverse, dynamic hydrothermal sediments.</title>
        <authorList>
            <person name="Dombrowski N."/>
            <person name="Teske A."/>
            <person name="Baker B.J."/>
        </authorList>
    </citation>
    <scope>NUCLEOTIDE SEQUENCE [LARGE SCALE GENOMIC DNA]</scope>
    <source>
        <strain evidence="2">B35_G9</strain>
    </source>
</reference>
<organism evidence="2 3">
    <name type="scientific">candidate division TA06 bacterium</name>
    <dbReference type="NCBI Taxonomy" id="2250710"/>
    <lineage>
        <taxon>Bacteria</taxon>
        <taxon>Bacteria division TA06</taxon>
    </lineage>
</organism>
<dbReference type="InterPro" id="IPR036116">
    <property type="entry name" value="FN3_sf"/>
</dbReference>
<dbReference type="PROSITE" id="PS51257">
    <property type="entry name" value="PROKAR_LIPOPROTEIN"/>
    <property type="match status" value="1"/>
</dbReference>
<feature type="domain" description="Fibronectin type-III" evidence="1">
    <location>
        <begin position="27"/>
        <end position="119"/>
    </location>
</feature>
<evidence type="ECO:0000313" key="3">
    <source>
        <dbReference type="Proteomes" id="UP000282321"/>
    </source>
</evidence>
<dbReference type="AlphaFoldDB" id="A0A660S594"/>
<dbReference type="EMBL" id="QNBC01000141">
    <property type="protein sequence ID" value="RKX64676.1"/>
    <property type="molecule type" value="Genomic_DNA"/>
</dbReference>
<gene>
    <name evidence="2" type="ORF">DRP44_07880</name>
</gene>
<name>A0A660S594_UNCT6</name>
<dbReference type="SUPFAM" id="SSF49265">
    <property type="entry name" value="Fibronectin type III"/>
    <property type="match status" value="1"/>
</dbReference>
<dbReference type="PROSITE" id="PS50853">
    <property type="entry name" value="FN3"/>
    <property type="match status" value="1"/>
</dbReference>
<evidence type="ECO:0000259" key="1">
    <source>
        <dbReference type="PROSITE" id="PS50853"/>
    </source>
</evidence>
<sequence length="257" mass="29100">MKQKVLLALLFMILFLTGCQIVIQNDVPQVPTGLTSITGDYKVTLYWNPVSAPNFMQFNVYRSYDPTGPYTIIGSTVSAFYVDRDVCNGVTYYYAVTSVNYDGNESELSREDVFDTPRPEGYGAVLWDRWEYPNDAGFDLASECIVPYYSSDANIYLESDTCSGIYYLVAGAYNNDIQDFGYINSLDDIDYAPEEGWSNTGKVEVIEGHGYVIWTNDNHFAKVRIESICNDHVILSWAYQIDEGNRELSLKTSNFGR</sequence>
<dbReference type="InterPro" id="IPR013783">
    <property type="entry name" value="Ig-like_fold"/>
</dbReference>
<protein>
    <recommendedName>
        <fullName evidence="1">Fibronectin type-III domain-containing protein</fullName>
    </recommendedName>
</protein>
<dbReference type="Proteomes" id="UP000282321">
    <property type="component" value="Unassembled WGS sequence"/>
</dbReference>
<comment type="caution">
    <text evidence="2">The sequence shown here is derived from an EMBL/GenBank/DDBJ whole genome shotgun (WGS) entry which is preliminary data.</text>
</comment>
<evidence type="ECO:0000313" key="2">
    <source>
        <dbReference type="EMBL" id="RKX64676.1"/>
    </source>
</evidence>
<proteinExistence type="predicted"/>
<dbReference type="InterPro" id="IPR003961">
    <property type="entry name" value="FN3_dom"/>
</dbReference>